<sequence>MCGALVEYQGHVATIGLTLEIDGKDLLMTVEHLFNQAFGKETLEDDVETTSEIGDDGLDELEIGRFWINDSDDDSTNNDSSDEYWDDQDDGTKEGVENEDSSKIETSVIRDNESITISRTAGPTSKGKAPELLGLRDLVERVTTSHKLPATSPFLDWTCLSMDDEILGPKRCNYIHRPSPSLLRTVATNPPSHANQILMVSGICNLKEGILLGRSSYLGSRPGQELCEVWNVASCPANAAQSLSTGKHTKYTGI</sequence>
<dbReference type="EMBL" id="BQXU01000056">
    <property type="protein sequence ID" value="GKT51910.1"/>
    <property type="molecule type" value="Genomic_DNA"/>
</dbReference>
<feature type="compositionally biased region" description="Basic and acidic residues" evidence="1">
    <location>
        <begin position="90"/>
        <end position="104"/>
    </location>
</feature>
<evidence type="ECO:0000313" key="2">
    <source>
        <dbReference type="EMBL" id="GKT51910.1"/>
    </source>
</evidence>
<dbReference type="AlphaFoldDB" id="A0AA37PH31"/>
<gene>
    <name evidence="2" type="ORF">ColSpa_12091</name>
</gene>
<evidence type="ECO:0000256" key="1">
    <source>
        <dbReference type="SAM" id="MobiDB-lite"/>
    </source>
</evidence>
<feature type="compositionally biased region" description="Acidic residues" evidence="1">
    <location>
        <begin position="70"/>
        <end position="89"/>
    </location>
</feature>
<organism evidence="2 3">
    <name type="scientific">Colletotrichum spaethianum</name>
    <dbReference type="NCBI Taxonomy" id="700344"/>
    <lineage>
        <taxon>Eukaryota</taxon>
        <taxon>Fungi</taxon>
        <taxon>Dikarya</taxon>
        <taxon>Ascomycota</taxon>
        <taxon>Pezizomycotina</taxon>
        <taxon>Sordariomycetes</taxon>
        <taxon>Hypocreomycetidae</taxon>
        <taxon>Glomerellales</taxon>
        <taxon>Glomerellaceae</taxon>
        <taxon>Colletotrichum</taxon>
        <taxon>Colletotrichum spaethianum species complex</taxon>
    </lineage>
</organism>
<accession>A0AA37PH31</accession>
<feature type="region of interest" description="Disordered" evidence="1">
    <location>
        <begin position="69"/>
        <end position="104"/>
    </location>
</feature>
<protein>
    <submittedName>
        <fullName evidence="2">Uncharacterized protein</fullName>
    </submittedName>
</protein>
<proteinExistence type="predicted"/>
<reference evidence="2 3" key="1">
    <citation type="submission" date="2022-03" db="EMBL/GenBank/DDBJ databases">
        <title>Genome data of Colletotrichum spp.</title>
        <authorList>
            <person name="Utami Y.D."/>
            <person name="Hiruma K."/>
        </authorList>
    </citation>
    <scope>NUCLEOTIDE SEQUENCE [LARGE SCALE GENOMIC DNA]</scope>
    <source>
        <strain evidence="2 3">MAFF 239500</strain>
    </source>
</reference>
<name>A0AA37PH31_9PEZI</name>
<dbReference type="RefSeq" id="XP_049134260.1">
    <property type="nucleotide sequence ID" value="XM_049278303.1"/>
</dbReference>
<evidence type="ECO:0000313" key="3">
    <source>
        <dbReference type="Proteomes" id="UP001055115"/>
    </source>
</evidence>
<dbReference type="Proteomes" id="UP001055115">
    <property type="component" value="Unassembled WGS sequence"/>
</dbReference>
<keyword evidence="3" id="KW-1185">Reference proteome</keyword>
<dbReference type="GeneID" id="73332893"/>
<comment type="caution">
    <text evidence="2">The sequence shown here is derived from an EMBL/GenBank/DDBJ whole genome shotgun (WGS) entry which is preliminary data.</text>
</comment>